<dbReference type="InterPro" id="IPR003593">
    <property type="entry name" value="AAA+_ATPase"/>
</dbReference>
<evidence type="ECO:0000313" key="6">
    <source>
        <dbReference type="Proteomes" id="UP000516160"/>
    </source>
</evidence>
<dbReference type="KEGG" id="acae:HYG86_03690"/>
<dbReference type="PROSITE" id="PS00211">
    <property type="entry name" value="ABC_TRANSPORTER_1"/>
    <property type="match status" value="1"/>
</dbReference>
<protein>
    <submittedName>
        <fullName evidence="5">ABC transporter ATP-binding protein</fullName>
    </submittedName>
</protein>
<dbReference type="Pfam" id="PF00005">
    <property type="entry name" value="ABC_tran"/>
    <property type="match status" value="1"/>
</dbReference>
<dbReference type="InterPro" id="IPR017871">
    <property type="entry name" value="ABC_transporter-like_CS"/>
</dbReference>
<dbReference type="PROSITE" id="PS50893">
    <property type="entry name" value="ABC_TRANSPORTER_2"/>
    <property type="match status" value="1"/>
</dbReference>
<keyword evidence="6" id="KW-1185">Reference proteome</keyword>
<dbReference type="EMBL" id="CP058559">
    <property type="protein sequence ID" value="QNO13933.1"/>
    <property type="molecule type" value="Genomic_DNA"/>
</dbReference>
<dbReference type="InterPro" id="IPR050763">
    <property type="entry name" value="ABC_transporter_ATP-binding"/>
</dbReference>
<sequence length="285" mass="32587">MFLVKDLKFKYPKNQENTIKGISFEIKEGEIFGLLGPSGVGKSTTQKILIKLLDDFQGEVKYNGKDLRSLGKDFYHDIGVGFEMPVHFSKLTAQENINFFKKLYRSSADTDALLKRVGLYEDRDKQVNEYSKGMKARLNFVRAMLNDPKILFLDEPTNGLDPKNARIIKDIIREYKEKGGTVLLTTHLMNDVDELCDRVAFMADGKIAEIDTPKNLKLKHGQRNVEVEYSNDDNEIIKESFELDNLGENADFLNIIKTKNILTIHSKETTLDDIFIKTTGVEKHE</sequence>
<dbReference type="InterPro" id="IPR003439">
    <property type="entry name" value="ABC_transporter-like_ATP-bd"/>
</dbReference>
<evidence type="ECO:0000256" key="1">
    <source>
        <dbReference type="ARBA" id="ARBA00022448"/>
    </source>
</evidence>
<dbReference type="GO" id="GO:0016887">
    <property type="term" value="F:ATP hydrolysis activity"/>
    <property type="evidence" value="ECO:0007669"/>
    <property type="project" value="InterPro"/>
</dbReference>
<dbReference type="GO" id="GO:0005524">
    <property type="term" value="F:ATP binding"/>
    <property type="evidence" value="ECO:0007669"/>
    <property type="project" value="UniProtKB-KW"/>
</dbReference>
<name>A0A7G9W5H1_ALKCA</name>
<dbReference type="SMART" id="SM00382">
    <property type="entry name" value="AAA"/>
    <property type="match status" value="1"/>
</dbReference>
<dbReference type="Gene3D" id="3.40.50.300">
    <property type="entry name" value="P-loop containing nucleotide triphosphate hydrolases"/>
    <property type="match status" value="1"/>
</dbReference>
<evidence type="ECO:0000256" key="3">
    <source>
        <dbReference type="ARBA" id="ARBA00022840"/>
    </source>
</evidence>
<dbReference type="CDD" id="cd03230">
    <property type="entry name" value="ABC_DR_subfamily_A"/>
    <property type="match status" value="1"/>
</dbReference>
<evidence type="ECO:0000259" key="4">
    <source>
        <dbReference type="PROSITE" id="PS50893"/>
    </source>
</evidence>
<feature type="domain" description="ABC transporter" evidence="4">
    <location>
        <begin position="2"/>
        <end position="229"/>
    </location>
</feature>
<dbReference type="PANTHER" id="PTHR42711:SF18">
    <property type="entry name" value="ABC TRANSPORTER, ATP-BINDING PROTEIN"/>
    <property type="match status" value="1"/>
</dbReference>
<dbReference type="PANTHER" id="PTHR42711">
    <property type="entry name" value="ABC TRANSPORTER ATP-BINDING PROTEIN"/>
    <property type="match status" value="1"/>
</dbReference>
<dbReference type="AlphaFoldDB" id="A0A7G9W5H1"/>
<accession>A0A7G9W5H1</accession>
<keyword evidence="2" id="KW-0547">Nucleotide-binding</keyword>
<keyword evidence="1" id="KW-0813">Transport</keyword>
<evidence type="ECO:0000313" key="5">
    <source>
        <dbReference type="EMBL" id="QNO13933.1"/>
    </source>
</evidence>
<dbReference type="SUPFAM" id="SSF52540">
    <property type="entry name" value="P-loop containing nucleoside triphosphate hydrolases"/>
    <property type="match status" value="1"/>
</dbReference>
<keyword evidence="3 5" id="KW-0067">ATP-binding</keyword>
<organism evidence="5 6">
    <name type="scientific">Alkalicella caledoniensis</name>
    <dbReference type="NCBI Taxonomy" id="2731377"/>
    <lineage>
        <taxon>Bacteria</taxon>
        <taxon>Bacillati</taxon>
        <taxon>Bacillota</taxon>
        <taxon>Clostridia</taxon>
        <taxon>Eubacteriales</taxon>
        <taxon>Proteinivoracaceae</taxon>
        <taxon>Alkalicella</taxon>
    </lineage>
</organism>
<reference evidence="5 6" key="1">
    <citation type="submission" date="2020-07" db="EMBL/GenBank/DDBJ databases">
        <title>Alkalicella. sp. LB2 genome.</title>
        <authorList>
            <person name="Postec A."/>
            <person name="Quemeneur M."/>
        </authorList>
    </citation>
    <scope>NUCLEOTIDE SEQUENCE [LARGE SCALE GENOMIC DNA]</scope>
    <source>
        <strain evidence="5 6">LB2</strain>
    </source>
</reference>
<dbReference type="RefSeq" id="WP_213167597.1">
    <property type="nucleotide sequence ID" value="NZ_CP058559.1"/>
</dbReference>
<gene>
    <name evidence="5" type="ORF">HYG86_03690</name>
</gene>
<proteinExistence type="predicted"/>
<dbReference type="InterPro" id="IPR027417">
    <property type="entry name" value="P-loop_NTPase"/>
</dbReference>
<evidence type="ECO:0000256" key="2">
    <source>
        <dbReference type="ARBA" id="ARBA00022741"/>
    </source>
</evidence>
<dbReference type="Proteomes" id="UP000516160">
    <property type="component" value="Chromosome"/>
</dbReference>